<proteinExistence type="predicted"/>
<protein>
    <submittedName>
        <fullName evidence="1">ARAP3 protein</fullName>
    </submittedName>
</protein>
<comment type="caution">
    <text evidence="1">The sequence shown here is derived from an EMBL/GenBank/DDBJ whole genome shotgun (WGS) entry which is preliminary data.</text>
</comment>
<feature type="non-terminal residue" evidence="1">
    <location>
        <position position="219"/>
    </location>
</feature>
<sequence length="219" mass="24205">MCLFNFQHDDLRPAVLRRHSSSDLSKQKFGTMPLVPIRGDESNSTMVSANKTLPMKMHQDSFEEQTGSAEPLYEEVGEFNLQVLKSLETSFLTGADPTTKAVEIDLTKTAPPERPVSLDQRKTASLERIINPSPAKSFSVDGCRGLTPAVSMDRLRNPEHVKSLILENNSAVTSDETFRLFPKTKSLGINSESQEKLLQELTSAIQKKSETGNVPNQTG</sequence>
<gene>
    <name evidence="1" type="primary">Arap3_1</name>
    <name evidence="1" type="ORF">GTO96_0007203</name>
</gene>
<evidence type="ECO:0000313" key="1">
    <source>
        <dbReference type="EMBL" id="KAG2456052.1"/>
    </source>
</evidence>
<dbReference type="Proteomes" id="UP000886611">
    <property type="component" value="Unassembled WGS sequence"/>
</dbReference>
<dbReference type="AlphaFoldDB" id="A0A8X7WT89"/>
<name>A0A8X7WT89_POLSE</name>
<reference evidence="1 2" key="1">
    <citation type="journal article" date="2021" name="Cell">
        <title>Tracing the genetic footprints of vertebrate landing in non-teleost ray-finned fishes.</title>
        <authorList>
            <person name="Bi X."/>
            <person name="Wang K."/>
            <person name="Yang L."/>
            <person name="Pan H."/>
            <person name="Jiang H."/>
            <person name="Wei Q."/>
            <person name="Fang M."/>
            <person name="Yu H."/>
            <person name="Zhu C."/>
            <person name="Cai Y."/>
            <person name="He Y."/>
            <person name="Gan X."/>
            <person name="Zeng H."/>
            <person name="Yu D."/>
            <person name="Zhu Y."/>
            <person name="Jiang H."/>
            <person name="Qiu Q."/>
            <person name="Yang H."/>
            <person name="Zhang Y.E."/>
            <person name="Wang W."/>
            <person name="Zhu M."/>
            <person name="He S."/>
            <person name="Zhang G."/>
        </authorList>
    </citation>
    <scope>NUCLEOTIDE SEQUENCE [LARGE SCALE GENOMIC DNA]</scope>
    <source>
        <strain evidence="1">Bchr_013</strain>
    </source>
</reference>
<organism evidence="1 2">
    <name type="scientific">Polypterus senegalus</name>
    <name type="common">Senegal bichir</name>
    <dbReference type="NCBI Taxonomy" id="55291"/>
    <lineage>
        <taxon>Eukaryota</taxon>
        <taxon>Metazoa</taxon>
        <taxon>Chordata</taxon>
        <taxon>Craniata</taxon>
        <taxon>Vertebrata</taxon>
        <taxon>Euteleostomi</taxon>
        <taxon>Actinopterygii</taxon>
        <taxon>Polypteriformes</taxon>
        <taxon>Polypteridae</taxon>
        <taxon>Polypterus</taxon>
    </lineage>
</organism>
<feature type="non-terminal residue" evidence="1">
    <location>
        <position position="1"/>
    </location>
</feature>
<dbReference type="EMBL" id="JAATIS010009265">
    <property type="protein sequence ID" value="KAG2456052.1"/>
    <property type="molecule type" value="Genomic_DNA"/>
</dbReference>
<evidence type="ECO:0000313" key="2">
    <source>
        <dbReference type="Proteomes" id="UP000886611"/>
    </source>
</evidence>
<keyword evidence="2" id="KW-1185">Reference proteome</keyword>
<accession>A0A8X7WT89</accession>